<feature type="region of interest" description="Disordered" evidence="2">
    <location>
        <begin position="115"/>
        <end position="164"/>
    </location>
</feature>
<dbReference type="VEuPathDB" id="TrichDB:TVAGG3_0060190"/>
<dbReference type="Pfam" id="PF01167">
    <property type="entry name" value="Tub"/>
    <property type="match status" value="1"/>
</dbReference>
<reference evidence="4" key="1">
    <citation type="submission" date="2006-10" db="EMBL/GenBank/DDBJ databases">
        <authorList>
            <person name="Amadeo P."/>
            <person name="Zhao Q."/>
            <person name="Wortman J."/>
            <person name="Fraser-Liggett C."/>
            <person name="Carlton J."/>
        </authorList>
    </citation>
    <scope>NUCLEOTIDE SEQUENCE</scope>
    <source>
        <strain evidence="4">G3</strain>
    </source>
</reference>
<dbReference type="KEGG" id="tva:4765475"/>
<evidence type="ECO:0000256" key="2">
    <source>
        <dbReference type="SAM" id="MobiDB-lite"/>
    </source>
</evidence>
<dbReference type="STRING" id="5722.A2EI99"/>
<protein>
    <recommendedName>
        <fullName evidence="3">Tubby C-terminal domain-containing protein</fullName>
    </recommendedName>
</protein>
<evidence type="ECO:0000313" key="5">
    <source>
        <dbReference type="Proteomes" id="UP000001542"/>
    </source>
</evidence>
<accession>A2EI99</accession>
<dbReference type="PRINTS" id="PR01573">
    <property type="entry name" value="SUPERTUBBY"/>
</dbReference>
<dbReference type="eggNOG" id="KOG2502">
    <property type="taxonomic scope" value="Eukaryota"/>
</dbReference>
<reference evidence="4" key="2">
    <citation type="journal article" date="2007" name="Science">
        <title>Draft genome sequence of the sexually transmitted pathogen Trichomonas vaginalis.</title>
        <authorList>
            <person name="Carlton J.M."/>
            <person name="Hirt R.P."/>
            <person name="Silva J.C."/>
            <person name="Delcher A.L."/>
            <person name="Schatz M."/>
            <person name="Zhao Q."/>
            <person name="Wortman J.R."/>
            <person name="Bidwell S.L."/>
            <person name="Alsmark U.C.M."/>
            <person name="Besteiro S."/>
            <person name="Sicheritz-Ponten T."/>
            <person name="Noel C.J."/>
            <person name="Dacks J.B."/>
            <person name="Foster P.G."/>
            <person name="Simillion C."/>
            <person name="Van de Peer Y."/>
            <person name="Miranda-Saavedra D."/>
            <person name="Barton G.J."/>
            <person name="Westrop G.D."/>
            <person name="Mueller S."/>
            <person name="Dessi D."/>
            <person name="Fiori P.L."/>
            <person name="Ren Q."/>
            <person name="Paulsen I."/>
            <person name="Zhang H."/>
            <person name="Bastida-Corcuera F.D."/>
            <person name="Simoes-Barbosa A."/>
            <person name="Brown M.T."/>
            <person name="Hayes R.D."/>
            <person name="Mukherjee M."/>
            <person name="Okumura C.Y."/>
            <person name="Schneider R."/>
            <person name="Smith A.J."/>
            <person name="Vanacova S."/>
            <person name="Villalvazo M."/>
            <person name="Haas B.J."/>
            <person name="Pertea M."/>
            <person name="Feldblyum T.V."/>
            <person name="Utterback T.R."/>
            <person name="Shu C.L."/>
            <person name="Osoegawa K."/>
            <person name="de Jong P.J."/>
            <person name="Hrdy I."/>
            <person name="Horvathova L."/>
            <person name="Zubacova Z."/>
            <person name="Dolezal P."/>
            <person name="Malik S.B."/>
            <person name="Logsdon J.M. Jr."/>
            <person name="Henze K."/>
            <person name="Gupta A."/>
            <person name="Wang C.C."/>
            <person name="Dunne R.L."/>
            <person name="Upcroft J.A."/>
            <person name="Upcroft P."/>
            <person name="White O."/>
            <person name="Salzberg S.L."/>
            <person name="Tang P."/>
            <person name="Chiu C.-H."/>
            <person name="Lee Y.-S."/>
            <person name="Embley T.M."/>
            <person name="Coombs G.H."/>
            <person name="Mottram J.C."/>
            <person name="Tachezy J."/>
            <person name="Fraser-Liggett C.M."/>
            <person name="Johnson P.J."/>
        </authorList>
    </citation>
    <scope>NUCLEOTIDE SEQUENCE [LARGE SCALE GENOMIC DNA]</scope>
    <source>
        <strain evidence="4">G3</strain>
    </source>
</reference>
<dbReference type="InParanoid" id="A2EI99"/>
<dbReference type="InterPro" id="IPR025659">
    <property type="entry name" value="Tubby-like_C"/>
</dbReference>
<dbReference type="PANTHER" id="PTHR16517">
    <property type="entry name" value="TUBBY-RELATED"/>
    <property type="match status" value="1"/>
</dbReference>
<dbReference type="SMR" id="A2EI99"/>
<dbReference type="SUPFAM" id="SSF54518">
    <property type="entry name" value="Tubby C-terminal domain-like"/>
    <property type="match status" value="1"/>
</dbReference>
<keyword evidence="5" id="KW-1185">Reference proteome</keyword>
<name>A2EI99_TRIV3</name>
<gene>
    <name evidence="4" type="ORF">TVAG_333930</name>
</gene>
<feature type="compositionally biased region" description="Basic and acidic residues" evidence="2">
    <location>
        <begin position="70"/>
        <end position="94"/>
    </location>
</feature>
<dbReference type="PANTHER" id="PTHR16517:SF7">
    <property type="entry name" value="PROTEIN KING TUBBY"/>
    <property type="match status" value="1"/>
</dbReference>
<evidence type="ECO:0000313" key="4">
    <source>
        <dbReference type="EMBL" id="EAY07581.1"/>
    </source>
</evidence>
<evidence type="ECO:0000259" key="3">
    <source>
        <dbReference type="Pfam" id="PF01167"/>
    </source>
</evidence>
<organism evidence="4 5">
    <name type="scientific">Trichomonas vaginalis (strain ATCC PRA-98 / G3)</name>
    <dbReference type="NCBI Taxonomy" id="412133"/>
    <lineage>
        <taxon>Eukaryota</taxon>
        <taxon>Metamonada</taxon>
        <taxon>Parabasalia</taxon>
        <taxon>Trichomonadida</taxon>
        <taxon>Trichomonadidae</taxon>
        <taxon>Trichomonas</taxon>
    </lineage>
</organism>
<dbReference type="AlphaFoldDB" id="A2EI99"/>
<sequence>MCNAGETYLADLRHTFKSSRIIPARYSDNFEIFIDIDYQSDKYLELINAFKSKSSKKKGVMKIENEIPEKREEVKNDSQNKKQLQEIKPHEPTKITKSQVTAEIKPIKMNIEIPKPQIEVKPEENNSNEANISNSTVVETHTEKKQETENPSPNPKKPWSPKRDSIVPLQNEQELKNITDDLISYDLDAPKIVQQRQVKSIPIEIGTFTKQISLESTISFTIEVSDQKKYIQYNLVDEISKNIVLFAKRDSSISGCNYLIYSIENVQTPIAQISSNFTRSSFVTTTMQNGELREICALDFKSSFKNVKPTKQFLAVIPEYRDDIPSGYSLLKNDNLVIKMMPKPPKMKGGIPVLRFGGRVKMESVKNHILVKPDDTDTNILIFGKVTESTYAGDAYYPLTPLQAFCLCLPHFK</sequence>
<dbReference type="Gene3D" id="3.20.90.10">
    <property type="entry name" value="Tubby Protein, Chain A"/>
    <property type="match status" value="1"/>
</dbReference>
<dbReference type="Proteomes" id="UP000001542">
    <property type="component" value="Unassembled WGS sequence"/>
</dbReference>
<feature type="domain" description="Tubby C-terminal" evidence="3">
    <location>
        <begin position="247"/>
        <end position="412"/>
    </location>
</feature>
<comment type="similarity">
    <text evidence="1">Belongs to the TUB family.</text>
</comment>
<feature type="region of interest" description="Disordered" evidence="2">
    <location>
        <begin position="70"/>
        <end position="101"/>
    </location>
</feature>
<dbReference type="RefSeq" id="XP_001319804.1">
    <property type="nucleotide sequence ID" value="XM_001319769.1"/>
</dbReference>
<dbReference type="VEuPathDB" id="TrichDB:TVAG_333930"/>
<dbReference type="EMBL" id="DS113396">
    <property type="protein sequence ID" value="EAY07581.1"/>
    <property type="molecule type" value="Genomic_DNA"/>
</dbReference>
<proteinExistence type="inferred from homology"/>
<dbReference type="OrthoDB" id="8775810at2759"/>
<dbReference type="InterPro" id="IPR000007">
    <property type="entry name" value="Tubby_C"/>
</dbReference>
<evidence type="ECO:0000256" key="1">
    <source>
        <dbReference type="ARBA" id="ARBA00007129"/>
    </source>
</evidence>
<feature type="compositionally biased region" description="Low complexity" evidence="2">
    <location>
        <begin position="125"/>
        <end position="135"/>
    </location>
</feature>